<dbReference type="RefSeq" id="WP_096351233.1">
    <property type="nucleotide sequence ID" value="NZ_AP017313.1"/>
</dbReference>
<dbReference type="PANTHER" id="PTHR36444">
    <property type="entry name" value="TRANSCRIPTIONAL REGULATOR PROTEIN YOBU-RELATED"/>
    <property type="match status" value="1"/>
</dbReference>
<dbReference type="AlphaFoldDB" id="A0A0X8X0W0"/>
<sequence length="153" mass="17176">MKTEIIEISQFYLAGITVRTTNQNGQSQIDIGELWGRIMQGNLLAKVENKLSDDTYCVYTDYESDYLGAYTCLIGCKVASPDRIPDGFAGITIAAGKYQVYDPEGKFPEKVHATWQEIWKSDIKRAYTADFDVYGANAKSFEDTEVKIYLAIA</sequence>
<protein>
    <submittedName>
        <fullName evidence="1">Bacterial transcription activator, effector binding domain</fullName>
    </submittedName>
</protein>
<dbReference type="SMART" id="SM00871">
    <property type="entry name" value="AraC_E_bind"/>
    <property type="match status" value="1"/>
</dbReference>
<gene>
    <name evidence="1" type="ORF">MgSA37_01769</name>
</gene>
<evidence type="ECO:0000313" key="2">
    <source>
        <dbReference type="Proteomes" id="UP000218263"/>
    </source>
</evidence>
<dbReference type="SUPFAM" id="SSF55136">
    <property type="entry name" value="Probable bacterial effector-binding domain"/>
    <property type="match status" value="1"/>
</dbReference>
<reference evidence="1 2" key="1">
    <citation type="submission" date="2015-12" db="EMBL/GenBank/DDBJ databases">
        <title>Genome sequence of Mucilaginibacter gotjawali.</title>
        <authorList>
            <person name="Lee J.S."/>
            <person name="Lee K.C."/>
            <person name="Kim K.K."/>
            <person name="Lee B.W."/>
        </authorList>
    </citation>
    <scope>NUCLEOTIDE SEQUENCE [LARGE SCALE GENOMIC DNA]</scope>
    <source>
        <strain evidence="1 2">SA3-7</strain>
    </source>
</reference>
<name>A0A0X8X0W0_9SPHI</name>
<dbReference type="InterPro" id="IPR029441">
    <property type="entry name" value="Cass2"/>
</dbReference>
<dbReference type="InterPro" id="IPR011256">
    <property type="entry name" value="Reg_factor_effector_dom_sf"/>
</dbReference>
<evidence type="ECO:0000313" key="1">
    <source>
        <dbReference type="EMBL" id="BAU53600.1"/>
    </source>
</evidence>
<dbReference type="PANTHER" id="PTHR36444:SF2">
    <property type="entry name" value="TRANSCRIPTIONAL REGULATOR PROTEIN YOBU-RELATED"/>
    <property type="match status" value="1"/>
</dbReference>
<dbReference type="Gene3D" id="3.20.80.10">
    <property type="entry name" value="Regulatory factor, effector binding domain"/>
    <property type="match status" value="1"/>
</dbReference>
<organism evidence="1 2">
    <name type="scientific">Mucilaginibacter gotjawali</name>
    <dbReference type="NCBI Taxonomy" id="1550579"/>
    <lineage>
        <taxon>Bacteria</taxon>
        <taxon>Pseudomonadati</taxon>
        <taxon>Bacteroidota</taxon>
        <taxon>Sphingobacteriia</taxon>
        <taxon>Sphingobacteriales</taxon>
        <taxon>Sphingobacteriaceae</taxon>
        <taxon>Mucilaginibacter</taxon>
    </lineage>
</organism>
<dbReference type="OrthoDB" id="9801008at2"/>
<accession>A0A0X8X0W0</accession>
<dbReference type="EMBL" id="AP017313">
    <property type="protein sequence ID" value="BAU53600.1"/>
    <property type="molecule type" value="Genomic_DNA"/>
</dbReference>
<dbReference type="InterPro" id="IPR053182">
    <property type="entry name" value="YobU-like_regulator"/>
</dbReference>
<dbReference type="Pfam" id="PF14526">
    <property type="entry name" value="Cass2"/>
    <property type="match status" value="1"/>
</dbReference>
<dbReference type="Proteomes" id="UP000218263">
    <property type="component" value="Chromosome"/>
</dbReference>
<dbReference type="KEGG" id="mgot:MgSA37_01769"/>
<proteinExistence type="predicted"/>
<dbReference type="InterPro" id="IPR010499">
    <property type="entry name" value="AraC_E-bd"/>
</dbReference>
<keyword evidence="2" id="KW-1185">Reference proteome</keyword>